<sequence length="189" mass="20063">MKRVPILATIVVLAAAGVMVALGVWQLKRLDQKEALLARYAAAEGLAEPVAFPITGEGEQDWFRTSTLDCRRVLSIQPTAGRSADGQSGWAQRASCMIDGAGAPVAIDIGWSREPAAAQWGGGEVAGVIAPGPRLVASTPPVAGLQPLARPDPSAIPNNHLAYAGQWFFFALTALVIYWLALKRRRAKP</sequence>
<keyword evidence="1" id="KW-1133">Transmembrane helix</keyword>
<feature type="transmembrane region" description="Helical" evidence="1">
    <location>
        <begin position="161"/>
        <end position="181"/>
    </location>
</feature>
<gene>
    <name evidence="2" type="ORF">GRI47_07405</name>
</gene>
<dbReference type="Pfam" id="PF02104">
    <property type="entry name" value="SURF1"/>
    <property type="match status" value="1"/>
</dbReference>
<comment type="caution">
    <text evidence="1">Lacks conserved residue(s) required for the propagation of feature annotation.</text>
</comment>
<proteinExistence type="inferred from homology"/>
<comment type="similarity">
    <text evidence="1">Belongs to the SURF1 family.</text>
</comment>
<dbReference type="EMBL" id="WTYD01000001">
    <property type="protein sequence ID" value="MXO53832.1"/>
    <property type="molecule type" value="Genomic_DNA"/>
</dbReference>
<keyword evidence="1" id="KW-0472">Membrane</keyword>
<dbReference type="InterPro" id="IPR002994">
    <property type="entry name" value="Surf1/Shy1"/>
</dbReference>
<organism evidence="2 3">
    <name type="scientific">Qipengyuania pelagi</name>
    <dbReference type="NCBI Taxonomy" id="994320"/>
    <lineage>
        <taxon>Bacteria</taxon>
        <taxon>Pseudomonadati</taxon>
        <taxon>Pseudomonadota</taxon>
        <taxon>Alphaproteobacteria</taxon>
        <taxon>Sphingomonadales</taxon>
        <taxon>Erythrobacteraceae</taxon>
        <taxon>Qipengyuania</taxon>
    </lineage>
</organism>
<keyword evidence="1" id="KW-0812">Transmembrane</keyword>
<protein>
    <recommendedName>
        <fullName evidence="1">SURF1-like protein</fullName>
    </recommendedName>
</protein>
<keyword evidence="1" id="KW-1003">Cell membrane</keyword>
<dbReference type="OrthoDB" id="6079986at2"/>
<dbReference type="AlphaFoldDB" id="A0A844YA28"/>
<name>A0A844YA28_9SPHN</name>
<dbReference type="RefSeq" id="WP_160660643.1">
    <property type="nucleotide sequence ID" value="NZ_BAABDV010000001.1"/>
</dbReference>
<evidence type="ECO:0000256" key="1">
    <source>
        <dbReference type="RuleBase" id="RU363076"/>
    </source>
</evidence>
<reference evidence="2 3" key="1">
    <citation type="submission" date="2019-12" db="EMBL/GenBank/DDBJ databases">
        <title>Genomic-based taxomic classification of the family Erythrobacteraceae.</title>
        <authorList>
            <person name="Xu L."/>
        </authorList>
    </citation>
    <scope>NUCLEOTIDE SEQUENCE [LARGE SCALE GENOMIC DNA]</scope>
    <source>
        <strain evidence="2 3">JCM 17468</strain>
    </source>
</reference>
<comment type="subcellular location">
    <subcellularLocation>
        <location evidence="1">Cell membrane</location>
        <topology evidence="1">Multi-pass membrane protein</topology>
    </subcellularLocation>
</comment>
<accession>A0A844YA28</accession>
<comment type="caution">
    <text evidence="2">The sequence shown here is derived from an EMBL/GenBank/DDBJ whole genome shotgun (WGS) entry which is preliminary data.</text>
</comment>
<keyword evidence="3" id="KW-1185">Reference proteome</keyword>
<evidence type="ECO:0000313" key="2">
    <source>
        <dbReference type="EMBL" id="MXO53832.1"/>
    </source>
</evidence>
<dbReference type="Proteomes" id="UP000430272">
    <property type="component" value="Unassembled WGS sequence"/>
</dbReference>
<evidence type="ECO:0000313" key="3">
    <source>
        <dbReference type="Proteomes" id="UP000430272"/>
    </source>
</evidence>
<dbReference type="GO" id="GO:0005886">
    <property type="term" value="C:plasma membrane"/>
    <property type="evidence" value="ECO:0007669"/>
    <property type="project" value="UniProtKB-SubCell"/>
</dbReference>